<evidence type="ECO:0000259" key="12">
    <source>
        <dbReference type="Pfam" id="PF01451"/>
    </source>
</evidence>
<dbReference type="InterPro" id="IPR002115">
    <property type="entry name" value="Tyr_Pase_low_mol_wt_mml"/>
</dbReference>
<protein>
    <recommendedName>
        <fullName evidence="5 11">Low molecular weight phosphotyrosine protein phosphatase</fullName>
        <shortName evidence="11">LMW-PTP</shortName>
        <shortName evidence="11">LMW-PTPase</shortName>
        <ecNumber evidence="3 11">3.1.3.2</ecNumber>
        <ecNumber evidence="4 11">3.1.3.48</ecNumber>
    </recommendedName>
    <alternativeName>
        <fullName evidence="9 11">Low molecular weight cytosolic acid phosphatase</fullName>
    </alternativeName>
</protein>
<evidence type="ECO:0000256" key="5">
    <source>
        <dbReference type="ARBA" id="ARBA00017603"/>
    </source>
</evidence>
<dbReference type="PANTHER" id="PTHR11717">
    <property type="entry name" value="LOW MOLECULAR WEIGHT PROTEIN TYROSINE PHOSPHATASE"/>
    <property type="match status" value="1"/>
</dbReference>
<comment type="similarity">
    <text evidence="2 11">Belongs to the low molecular weight phosphotyrosine protein phosphatase family.</text>
</comment>
<evidence type="ECO:0000256" key="11">
    <source>
        <dbReference type="RuleBase" id="RU368115"/>
    </source>
</evidence>
<dbReference type="Proteomes" id="UP000645828">
    <property type="component" value="Unassembled WGS sequence"/>
</dbReference>
<evidence type="ECO:0000256" key="2">
    <source>
        <dbReference type="ARBA" id="ARBA00011063"/>
    </source>
</evidence>
<comment type="function">
    <text evidence="11">Acts on tyrosine phosphorylated proteins, low-MW aryl phosphates and natural and synthetic acyl phosphates.</text>
</comment>
<evidence type="ECO:0000256" key="7">
    <source>
        <dbReference type="ARBA" id="ARBA00022801"/>
    </source>
</evidence>
<dbReference type="InterPro" id="IPR017867">
    <property type="entry name" value="Tyr_phospatase_low_mol_wt"/>
</dbReference>
<evidence type="ECO:0000256" key="10">
    <source>
        <dbReference type="ARBA" id="ARBA00033695"/>
    </source>
</evidence>
<comment type="caution">
    <text evidence="13">The sequence shown here is derived from an EMBL/GenBank/DDBJ whole genome shotgun (WGS) entry which is preliminary data.</text>
</comment>
<keyword evidence="8 11" id="KW-0904">Protein phosphatase</keyword>
<sequence length="97" mass="11431">MYMDERNLRDLNRKSKQIKNCKAKIELLWSYDPQNQHIFEYPSNGSEFNFETVYQQCMRCCRAFLEKACYSTPVPSCSPCVSPRGSAVRLQLFLHLK</sequence>
<comment type="subcellular location">
    <subcellularLocation>
        <location evidence="1 11">Cytoplasm</location>
    </subcellularLocation>
</comment>
<proteinExistence type="inferred from homology"/>
<dbReference type="EC" id="3.1.3.2" evidence="3 11"/>
<dbReference type="Pfam" id="PF01451">
    <property type="entry name" value="LMWPc"/>
    <property type="match status" value="1"/>
</dbReference>
<evidence type="ECO:0000313" key="13">
    <source>
        <dbReference type="EMBL" id="CAD7679084.1"/>
    </source>
</evidence>
<evidence type="ECO:0000256" key="6">
    <source>
        <dbReference type="ARBA" id="ARBA00022490"/>
    </source>
</evidence>
<dbReference type="GO" id="GO:0005737">
    <property type="term" value="C:cytoplasm"/>
    <property type="evidence" value="ECO:0007669"/>
    <property type="project" value="UniProtKB-SubCell"/>
</dbReference>
<dbReference type="SUPFAM" id="SSF52788">
    <property type="entry name" value="Phosphotyrosine protein phosphatases I"/>
    <property type="match status" value="1"/>
</dbReference>
<dbReference type="EMBL" id="CAJHUB010000681">
    <property type="protein sequence ID" value="CAD7679084.1"/>
    <property type="molecule type" value="Genomic_DNA"/>
</dbReference>
<dbReference type="PRINTS" id="PR00720">
    <property type="entry name" value="MAMMALPTPASE"/>
</dbReference>
<feature type="domain" description="Phosphotyrosine protein phosphatase I" evidence="12">
    <location>
        <begin position="2"/>
        <end position="65"/>
    </location>
</feature>
<comment type="catalytic activity">
    <reaction evidence="11">
        <text>O-phospho-L-tyrosyl-[protein] + H2O = L-tyrosyl-[protein] + phosphate</text>
        <dbReference type="Rhea" id="RHEA:10684"/>
        <dbReference type="Rhea" id="RHEA-COMP:10136"/>
        <dbReference type="Rhea" id="RHEA-COMP:20101"/>
        <dbReference type="ChEBI" id="CHEBI:15377"/>
        <dbReference type="ChEBI" id="CHEBI:43474"/>
        <dbReference type="ChEBI" id="CHEBI:46858"/>
        <dbReference type="ChEBI" id="CHEBI:61978"/>
        <dbReference type="EC" id="3.1.3.48"/>
    </reaction>
</comment>
<reference evidence="13" key="1">
    <citation type="submission" date="2020-12" db="EMBL/GenBank/DDBJ databases">
        <authorList>
            <consortium name="Molecular Ecology Group"/>
        </authorList>
    </citation>
    <scope>NUCLEOTIDE SEQUENCE</scope>
    <source>
        <strain evidence="13">TBG_1078</strain>
    </source>
</reference>
<gene>
    <name evidence="13" type="ORF">NYPRO_LOCUS11883</name>
</gene>
<comment type="catalytic activity">
    <reaction evidence="10">
        <text>a phosphate monoester + H2O = an alcohol + phosphate</text>
        <dbReference type="Rhea" id="RHEA:15017"/>
        <dbReference type="ChEBI" id="CHEBI:15377"/>
        <dbReference type="ChEBI" id="CHEBI:30879"/>
        <dbReference type="ChEBI" id="CHEBI:43474"/>
        <dbReference type="ChEBI" id="CHEBI:67140"/>
        <dbReference type="EC" id="3.1.3.2"/>
    </reaction>
    <physiologicalReaction direction="left-to-right" evidence="10">
        <dbReference type="Rhea" id="RHEA:15018"/>
    </physiologicalReaction>
</comment>
<dbReference type="InterPro" id="IPR050438">
    <property type="entry name" value="LMW_PTPase"/>
</dbReference>
<organism evidence="13 14">
    <name type="scientific">Nyctereutes procyonoides</name>
    <name type="common">Raccoon dog</name>
    <name type="synonym">Canis procyonoides</name>
    <dbReference type="NCBI Taxonomy" id="34880"/>
    <lineage>
        <taxon>Eukaryota</taxon>
        <taxon>Metazoa</taxon>
        <taxon>Chordata</taxon>
        <taxon>Craniata</taxon>
        <taxon>Vertebrata</taxon>
        <taxon>Euteleostomi</taxon>
        <taxon>Mammalia</taxon>
        <taxon>Eutheria</taxon>
        <taxon>Laurasiatheria</taxon>
        <taxon>Carnivora</taxon>
        <taxon>Caniformia</taxon>
        <taxon>Canidae</taxon>
        <taxon>Nyctereutes</taxon>
    </lineage>
</organism>
<evidence type="ECO:0000256" key="4">
    <source>
        <dbReference type="ARBA" id="ARBA00013064"/>
    </source>
</evidence>
<evidence type="ECO:0000313" key="14">
    <source>
        <dbReference type="Proteomes" id="UP000645828"/>
    </source>
</evidence>
<keyword evidence="7 11" id="KW-0378">Hydrolase</keyword>
<dbReference type="EC" id="3.1.3.48" evidence="4 11"/>
<keyword evidence="6 11" id="KW-0963">Cytoplasm</keyword>
<evidence type="ECO:0000256" key="8">
    <source>
        <dbReference type="ARBA" id="ARBA00022912"/>
    </source>
</evidence>
<evidence type="ECO:0000256" key="3">
    <source>
        <dbReference type="ARBA" id="ARBA00012646"/>
    </source>
</evidence>
<name>A0A811YQT2_NYCPR</name>
<accession>A0A811YQT2</accession>
<dbReference type="GO" id="GO:0003993">
    <property type="term" value="F:acid phosphatase activity"/>
    <property type="evidence" value="ECO:0007669"/>
    <property type="project" value="UniProtKB-UniRule"/>
</dbReference>
<dbReference type="GO" id="GO:0004726">
    <property type="term" value="F:non-membrane spanning protein tyrosine phosphatase activity"/>
    <property type="evidence" value="ECO:0007669"/>
    <property type="project" value="InterPro"/>
</dbReference>
<dbReference type="Gene3D" id="3.40.50.2300">
    <property type="match status" value="1"/>
</dbReference>
<dbReference type="InterPro" id="IPR023485">
    <property type="entry name" value="Ptyr_pPase"/>
</dbReference>
<evidence type="ECO:0000256" key="1">
    <source>
        <dbReference type="ARBA" id="ARBA00004496"/>
    </source>
</evidence>
<dbReference type="PANTHER" id="PTHR11717:SF7">
    <property type="entry name" value="LOW MOLECULAR WEIGHT PHOSPHOTYROSINE PROTEIN PHOSPHATASE"/>
    <property type="match status" value="1"/>
</dbReference>
<keyword evidence="14" id="KW-1185">Reference proteome</keyword>
<evidence type="ECO:0000256" key="9">
    <source>
        <dbReference type="ARBA" id="ARBA00032347"/>
    </source>
</evidence>
<dbReference type="InterPro" id="IPR036196">
    <property type="entry name" value="Ptyr_pPase_sf"/>
</dbReference>
<dbReference type="PRINTS" id="PR00719">
    <property type="entry name" value="LMWPTPASE"/>
</dbReference>
<dbReference type="AlphaFoldDB" id="A0A811YQT2"/>